<reference evidence="2" key="1">
    <citation type="journal article" date="2020" name="Toxins">
        <title>Phylogenomic Analysis of Secondary Metabolism in the Toxic Cyanobacterial Genera Anabaena, Dolichospermum and Aphanizomenon.</title>
        <authorList>
            <person name="Oesterholm J."/>
            <person name="Popin R.V."/>
            <person name="Fewer D.P."/>
            <person name="Sivonen K."/>
        </authorList>
    </citation>
    <scope>NUCLEOTIDE SEQUENCE [LARGE SCALE GENOMIC DNA]</scope>
    <source>
        <strain evidence="2">UHCC 0037</strain>
    </source>
</reference>
<dbReference type="Proteomes" id="UP001517388">
    <property type="component" value="Unassembled WGS sequence"/>
</dbReference>
<evidence type="ECO:0000313" key="1">
    <source>
        <dbReference type="EMBL" id="MTJ42363.1"/>
    </source>
</evidence>
<accession>A0ACC7S1I5</accession>
<keyword evidence="2" id="KW-1185">Reference proteome</keyword>
<protein>
    <submittedName>
        <fullName evidence="1">Uncharacterized protein</fullName>
    </submittedName>
</protein>
<gene>
    <name evidence="1" type="ORF">FJR39_03575</name>
</gene>
<proteinExistence type="predicted"/>
<name>A0ACC7S1I5_DOLFA</name>
<dbReference type="EMBL" id="VILF01000001">
    <property type="protein sequence ID" value="MTJ42363.1"/>
    <property type="molecule type" value="Genomic_DNA"/>
</dbReference>
<organism evidence="1 2">
    <name type="scientific">Dolichospermum flos-aquae UHCC 0037</name>
    <dbReference type="NCBI Taxonomy" id="2590026"/>
    <lineage>
        <taxon>Bacteria</taxon>
        <taxon>Bacillati</taxon>
        <taxon>Cyanobacteriota</taxon>
        <taxon>Cyanophyceae</taxon>
        <taxon>Nostocales</taxon>
        <taxon>Aphanizomenonaceae</taxon>
        <taxon>Dolichospermum</taxon>
    </lineage>
</organism>
<evidence type="ECO:0000313" key="2">
    <source>
        <dbReference type="Proteomes" id="UP001517388"/>
    </source>
</evidence>
<comment type="caution">
    <text evidence="1">The sequence shown here is derived from an EMBL/GenBank/DDBJ whole genome shotgun (WGS) entry which is preliminary data.</text>
</comment>
<sequence>MIAVYSKSIKCDRSHSTSKMRSLSTLYQIMRSPPNTTLGWVEERKPTKSLVMLGFAVAQPNLHFLNYISLTDKYWIASNSTPEMRSLSTLHQIMRSLFSVYI</sequence>